<reference evidence="11" key="1">
    <citation type="submission" date="2015-07" db="EMBL/GenBank/DDBJ databases">
        <title>MeaNS - Measles Nucleotide Surveillance Program.</title>
        <authorList>
            <person name="Tran T."/>
            <person name="Druce J."/>
        </authorList>
    </citation>
    <scope>NUCLEOTIDE SEQUENCE</scope>
    <source>
        <strain evidence="11">UCB-OBI-ISO-001</strain>
        <tissue evidence="11">Gonad</tissue>
    </source>
</reference>
<keyword evidence="8" id="KW-0539">Nucleus</keyword>
<dbReference type="PANTHER" id="PTHR48092">
    <property type="entry name" value="KNIRPS-RELATED PROTEIN-RELATED"/>
    <property type="match status" value="1"/>
</dbReference>
<dbReference type="SMART" id="SM00399">
    <property type="entry name" value="ZnF_C4"/>
    <property type="match status" value="1"/>
</dbReference>
<dbReference type="GO" id="GO:0043565">
    <property type="term" value="F:sequence-specific DNA binding"/>
    <property type="evidence" value="ECO:0007669"/>
    <property type="project" value="InterPro"/>
</dbReference>
<dbReference type="GO" id="GO:0003700">
    <property type="term" value="F:DNA-binding transcription factor activity"/>
    <property type="evidence" value="ECO:0007669"/>
    <property type="project" value="InterPro"/>
</dbReference>
<keyword evidence="3" id="KW-0862">Zinc</keyword>
<evidence type="ECO:0000256" key="2">
    <source>
        <dbReference type="ARBA" id="ARBA00022771"/>
    </source>
</evidence>
<feature type="region of interest" description="Disordered" evidence="9">
    <location>
        <begin position="36"/>
        <end position="55"/>
    </location>
</feature>
<evidence type="ECO:0000259" key="10">
    <source>
        <dbReference type="PROSITE" id="PS51030"/>
    </source>
</evidence>
<dbReference type="PRINTS" id="PR00047">
    <property type="entry name" value="STROIDFINGER"/>
</dbReference>
<keyword evidence="4" id="KW-0805">Transcription regulation</keyword>
<dbReference type="Gene3D" id="3.30.50.10">
    <property type="entry name" value="Erythroid Transcription Factor GATA-1, subunit A"/>
    <property type="match status" value="1"/>
</dbReference>
<keyword evidence="5" id="KW-0238">DNA-binding</keyword>
<dbReference type="STRING" id="37653.A0A0L8FH24"/>
<dbReference type="EMBL" id="KQ431889">
    <property type="protein sequence ID" value="KOF62998.1"/>
    <property type="molecule type" value="Genomic_DNA"/>
</dbReference>
<dbReference type="GO" id="GO:0008270">
    <property type="term" value="F:zinc ion binding"/>
    <property type="evidence" value="ECO:0007669"/>
    <property type="project" value="UniProtKB-KW"/>
</dbReference>
<evidence type="ECO:0000256" key="4">
    <source>
        <dbReference type="ARBA" id="ARBA00023015"/>
    </source>
</evidence>
<proteinExistence type="predicted"/>
<protein>
    <recommendedName>
        <fullName evidence="10">Nuclear receptor domain-containing protein</fullName>
    </recommendedName>
</protein>
<evidence type="ECO:0000256" key="1">
    <source>
        <dbReference type="ARBA" id="ARBA00022723"/>
    </source>
</evidence>
<dbReference type="PROSITE" id="PS51030">
    <property type="entry name" value="NUCLEAR_REC_DBD_2"/>
    <property type="match status" value="1"/>
</dbReference>
<keyword evidence="6" id="KW-0804">Transcription</keyword>
<accession>A0A0L8FH24</accession>
<organism evidence="11">
    <name type="scientific">Octopus bimaculoides</name>
    <name type="common">California two-spotted octopus</name>
    <dbReference type="NCBI Taxonomy" id="37653"/>
    <lineage>
        <taxon>Eukaryota</taxon>
        <taxon>Metazoa</taxon>
        <taxon>Spiralia</taxon>
        <taxon>Lophotrochozoa</taxon>
        <taxon>Mollusca</taxon>
        <taxon>Cephalopoda</taxon>
        <taxon>Coleoidea</taxon>
        <taxon>Octopodiformes</taxon>
        <taxon>Octopoda</taxon>
        <taxon>Incirrata</taxon>
        <taxon>Octopodidae</taxon>
        <taxon>Octopus</taxon>
    </lineage>
</organism>
<sequence>MDPDSVKCEPNSPVSHGRCSVQVLEDGFVREVFSDYSGHDDYGSDRSYQGDSGDNISPCSADIKPEFSSNVMISDQENPDGFKKVCLVCGDVASGYHYGVSSCEACKAFFKRTIQDFFSFCLSDLA</sequence>
<dbReference type="InterPro" id="IPR050200">
    <property type="entry name" value="Nuclear_hormone_rcpt_NR3"/>
</dbReference>
<dbReference type="OrthoDB" id="5799427at2759"/>
<keyword evidence="7" id="KW-0675">Receptor</keyword>
<keyword evidence="2" id="KW-0863">Zinc-finger</keyword>
<dbReference type="PROSITE" id="PS00031">
    <property type="entry name" value="NUCLEAR_REC_DBD_1"/>
    <property type="match status" value="1"/>
</dbReference>
<gene>
    <name evidence="11" type="ORF">OCBIM_22020933mg</name>
</gene>
<dbReference type="InterPro" id="IPR001628">
    <property type="entry name" value="Znf_hrmn_rcpt"/>
</dbReference>
<keyword evidence="1" id="KW-0479">Metal-binding</keyword>
<feature type="domain" description="Nuclear receptor" evidence="10">
    <location>
        <begin position="83"/>
        <end position="114"/>
    </location>
</feature>
<evidence type="ECO:0000256" key="9">
    <source>
        <dbReference type="SAM" id="MobiDB-lite"/>
    </source>
</evidence>
<dbReference type="InterPro" id="IPR013088">
    <property type="entry name" value="Znf_NHR/GATA"/>
</dbReference>
<dbReference type="SUPFAM" id="SSF57716">
    <property type="entry name" value="Glucocorticoid receptor-like (DNA-binding domain)"/>
    <property type="match status" value="1"/>
</dbReference>
<evidence type="ECO:0000256" key="5">
    <source>
        <dbReference type="ARBA" id="ARBA00023125"/>
    </source>
</evidence>
<dbReference type="Pfam" id="PF00105">
    <property type="entry name" value="zf-C4"/>
    <property type="match status" value="1"/>
</dbReference>
<evidence type="ECO:0000256" key="8">
    <source>
        <dbReference type="ARBA" id="ARBA00023242"/>
    </source>
</evidence>
<evidence type="ECO:0000256" key="3">
    <source>
        <dbReference type="ARBA" id="ARBA00022833"/>
    </source>
</evidence>
<name>A0A0L8FH24_OCTBM</name>
<dbReference type="AlphaFoldDB" id="A0A0L8FH24"/>
<evidence type="ECO:0000256" key="7">
    <source>
        <dbReference type="ARBA" id="ARBA00023170"/>
    </source>
</evidence>
<evidence type="ECO:0000313" key="11">
    <source>
        <dbReference type="EMBL" id="KOF62998.1"/>
    </source>
</evidence>
<evidence type="ECO:0000256" key="6">
    <source>
        <dbReference type="ARBA" id="ARBA00023163"/>
    </source>
</evidence>